<comment type="similarity">
    <text evidence="5">Belongs to the FNT transporter (TC 1.A.16) family.</text>
</comment>
<feature type="transmembrane region" description="Helical" evidence="6">
    <location>
        <begin position="58"/>
        <end position="79"/>
    </location>
</feature>
<keyword evidence="8" id="KW-1185">Reference proteome</keyword>
<name>A0A087AQP2_9BIFI</name>
<dbReference type="eggNOG" id="COG2116">
    <property type="taxonomic scope" value="Bacteria"/>
</dbReference>
<proteinExistence type="inferred from homology"/>
<comment type="caution">
    <text evidence="7">The sequence shown here is derived from an EMBL/GenBank/DDBJ whole genome shotgun (WGS) entry which is preliminary data.</text>
</comment>
<dbReference type="InterPro" id="IPR024002">
    <property type="entry name" value="For/NO2_transpt_CS"/>
</dbReference>
<dbReference type="RefSeq" id="WP_202805497.1">
    <property type="nucleotide sequence ID" value="NZ_JGYX01000002.1"/>
</dbReference>
<dbReference type="GO" id="GO:0005886">
    <property type="term" value="C:plasma membrane"/>
    <property type="evidence" value="ECO:0007669"/>
    <property type="project" value="TreeGrafter"/>
</dbReference>
<dbReference type="GO" id="GO:0015499">
    <property type="term" value="F:formate transmembrane transporter activity"/>
    <property type="evidence" value="ECO:0007669"/>
    <property type="project" value="TreeGrafter"/>
</dbReference>
<evidence type="ECO:0000256" key="1">
    <source>
        <dbReference type="ARBA" id="ARBA00004141"/>
    </source>
</evidence>
<feature type="transmembrane region" description="Helical" evidence="6">
    <location>
        <begin position="265"/>
        <end position="291"/>
    </location>
</feature>
<dbReference type="AlphaFoldDB" id="A0A087AQP2"/>
<dbReference type="InterPro" id="IPR000292">
    <property type="entry name" value="For/NO2_transpt"/>
</dbReference>
<dbReference type="PANTHER" id="PTHR30520:SF6">
    <property type="entry name" value="FORMATE_NITRATE FAMILY TRANSPORTER (EUROFUNG)"/>
    <property type="match status" value="1"/>
</dbReference>
<keyword evidence="2 6" id="KW-0812">Transmembrane</keyword>
<evidence type="ECO:0000313" key="8">
    <source>
        <dbReference type="Proteomes" id="UP000029046"/>
    </source>
</evidence>
<evidence type="ECO:0000256" key="5">
    <source>
        <dbReference type="ARBA" id="ARBA00049660"/>
    </source>
</evidence>
<gene>
    <name evidence="7" type="ORF">BIGA_0520</name>
</gene>
<evidence type="ECO:0000256" key="6">
    <source>
        <dbReference type="SAM" id="Phobius"/>
    </source>
</evidence>
<feature type="transmembrane region" description="Helical" evidence="6">
    <location>
        <begin position="133"/>
        <end position="157"/>
    </location>
</feature>
<feature type="transmembrane region" description="Helical" evidence="6">
    <location>
        <begin position="186"/>
        <end position="205"/>
    </location>
</feature>
<evidence type="ECO:0000313" key="7">
    <source>
        <dbReference type="EMBL" id="KFI61092.1"/>
    </source>
</evidence>
<dbReference type="PROSITE" id="PS01006">
    <property type="entry name" value="FORMATE_NITRITE_TP_2"/>
    <property type="match status" value="1"/>
</dbReference>
<dbReference type="Proteomes" id="UP000029046">
    <property type="component" value="Unassembled WGS sequence"/>
</dbReference>
<protein>
    <submittedName>
        <fullName evidence="7">Formate/nitrite transporter</fullName>
    </submittedName>
</protein>
<dbReference type="Gene3D" id="1.20.1080.10">
    <property type="entry name" value="Glycerol uptake facilitator protein"/>
    <property type="match status" value="1"/>
</dbReference>
<organism evidence="7 8">
    <name type="scientific">Bifidobacterium pullorum subsp. gallinarum</name>
    <dbReference type="NCBI Taxonomy" id="78344"/>
    <lineage>
        <taxon>Bacteria</taxon>
        <taxon>Bacillati</taxon>
        <taxon>Actinomycetota</taxon>
        <taxon>Actinomycetes</taxon>
        <taxon>Bifidobacteriales</taxon>
        <taxon>Bifidobacteriaceae</taxon>
        <taxon>Bifidobacterium</taxon>
    </lineage>
</organism>
<evidence type="ECO:0000256" key="3">
    <source>
        <dbReference type="ARBA" id="ARBA00022989"/>
    </source>
</evidence>
<dbReference type="InterPro" id="IPR023271">
    <property type="entry name" value="Aquaporin-like"/>
</dbReference>
<accession>A0A087AQP2</accession>
<reference evidence="7 8" key="1">
    <citation type="submission" date="2014-03" db="EMBL/GenBank/DDBJ databases">
        <title>Genomics of Bifidobacteria.</title>
        <authorList>
            <person name="Ventura M."/>
            <person name="Milani C."/>
            <person name="Lugli G.A."/>
        </authorList>
    </citation>
    <scope>NUCLEOTIDE SEQUENCE [LARGE SCALE GENOMIC DNA]</scope>
    <source>
        <strain evidence="7 8">LMG 11586</strain>
    </source>
</reference>
<keyword evidence="4 6" id="KW-0472">Membrane</keyword>
<dbReference type="EMBL" id="JGYX01000002">
    <property type="protein sequence ID" value="KFI61092.1"/>
    <property type="molecule type" value="Genomic_DNA"/>
</dbReference>
<dbReference type="Pfam" id="PF01226">
    <property type="entry name" value="Form_Nir_trans"/>
    <property type="match status" value="1"/>
</dbReference>
<sequence length="306" mass="31933">MMQSETTPVADHAAAAPSVTSSMAVPAVHVNALNTAETEEAVESAGVNKTKQSKSVTFILALFAGAFIGFGALFFLIVTCDPAMTWGPKRFVGGLAFCMGLILVLCCGAELFTGNSLMASNLAARRISLPALVRNWVIVWFGNLLGALILVALIAMAGTMGLNDGLVGETAVSTAISKVTLDPVTLFARGVLCNVLVCLAVRIGYSSRSTADKVLGILLPISGFVAMGFEHCVANMFFLPIGLVAKAMGYGAGLDGIADLTVQASLYNIGVATLGNIVGGAVVVALAYWYVNNHKPSKRRKSIEER</sequence>
<evidence type="ECO:0000256" key="4">
    <source>
        <dbReference type="ARBA" id="ARBA00023136"/>
    </source>
</evidence>
<feature type="transmembrane region" description="Helical" evidence="6">
    <location>
        <begin position="217"/>
        <end position="245"/>
    </location>
</feature>
<comment type="subcellular location">
    <subcellularLocation>
        <location evidence="1">Membrane</location>
        <topology evidence="1">Multi-pass membrane protein</topology>
    </subcellularLocation>
</comment>
<evidence type="ECO:0000256" key="2">
    <source>
        <dbReference type="ARBA" id="ARBA00022692"/>
    </source>
</evidence>
<dbReference type="PANTHER" id="PTHR30520">
    <property type="entry name" value="FORMATE TRANSPORTER-RELATED"/>
    <property type="match status" value="1"/>
</dbReference>
<feature type="transmembrane region" description="Helical" evidence="6">
    <location>
        <begin position="91"/>
        <end position="112"/>
    </location>
</feature>
<keyword evidence="3 6" id="KW-1133">Transmembrane helix</keyword>